<dbReference type="Gramene" id="EFJ38516">
    <property type="protein sequence ID" value="EFJ38516"/>
    <property type="gene ID" value="SELMODRAFT_437430"/>
</dbReference>
<dbReference type="Proteomes" id="UP000001514">
    <property type="component" value="Unassembled WGS sequence"/>
</dbReference>
<name>D8QQV5_SELML</name>
<gene>
    <name evidence="1" type="ORF">SELMODRAFT_437430</name>
</gene>
<evidence type="ECO:0000313" key="1">
    <source>
        <dbReference type="EMBL" id="EFJ38516.1"/>
    </source>
</evidence>
<sequence>MICERSFFEPVDEREAGTHWALGVANERAEVHARRICAGRSRPKAEAPREIISNLHEAPCVTEGGGWRGAVRCSHLTPCGTRPG</sequence>
<dbReference type="OrthoDB" id="497380at2759"/>
<organism evidence="2">
    <name type="scientific">Selaginella moellendorffii</name>
    <name type="common">Spikemoss</name>
    <dbReference type="NCBI Taxonomy" id="88036"/>
    <lineage>
        <taxon>Eukaryota</taxon>
        <taxon>Viridiplantae</taxon>
        <taxon>Streptophyta</taxon>
        <taxon>Embryophyta</taxon>
        <taxon>Tracheophyta</taxon>
        <taxon>Lycopodiopsida</taxon>
        <taxon>Selaginellales</taxon>
        <taxon>Selaginellaceae</taxon>
        <taxon>Selaginella</taxon>
    </lineage>
</organism>
<proteinExistence type="predicted"/>
<evidence type="ECO:0000313" key="2">
    <source>
        <dbReference type="Proteomes" id="UP000001514"/>
    </source>
</evidence>
<dbReference type="InParanoid" id="D8QQV5"/>
<dbReference type="EMBL" id="GL377565">
    <property type="protein sequence ID" value="EFJ38516.1"/>
    <property type="molecule type" value="Genomic_DNA"/>
</dbReference>
<keyword evidence="2" id="KW-1185">Reference proteome</keyword>
<dbReference type="KEGG" id="smo:SELMODRAFT_437430"/>
<dbReference type="HOGENOM" id="CLU_2531739_0_0_1"/>
<dbReference type="AlphaFoldDB" id="D8QQV5"/>
<reference evidence="1 2" key="1">
    <citation type="journal article" date="2011" name="Science">
        <title>The Selaginella genome identifies genetic changes associated with the evolution of vascular plants.</title>
        <authorList>
            <person name="Banks J.A."/>
            <person name="Nishiyama T."/>
            <person name="Hasebe M."/>
            <person name="Bowman J.L."/>
            <person name="Gribskov M."/>
            <person name="dePamphilis C."/>
            <person name="Albert V.A."/>
            <person name="Aono N."/>
            <person name="Aoyama T."/>
            <person name="Ambrose B.A."/>
            <person name="Ashton N.W."/>
            <person name="Axtell M.J."/>
            <person name="Barker E."/>
            <person name="Barker M.S."/>
            <person name="Bennetzen J.L."/>
            <person name="Bonawitz N.D."/>
            <person name="Chapple C."/>
            <person name="Cheng C."/>
            <person name="Correa L.G."/>
            <person name="Dacre M."/>
            <person name="DeBarry J."/>
            <person name="Dreyer I."/>
            <person name="Elias M."/>
            <person name="Engstrom E.M."/>
            <person name="Estelle M."/>
            <person name="Feng L."/>
            <person name="Finet C."/>
            <person name="Floyd S.K."/>
            <person name="Frommer W.B."/>
            <person name="Fujita T."/>
            <person name="Gramzow L."/>
            <person name="Gutensohn M."/>
            <person name="Harholt J."/>
            <person name="Hattori M."/>
            <person name="Heyl A."/>
            <person name="Hirai T."/>
            <person name="Hiwatashi Y."/>
            <person name="Ishikawa M."/>
            <person name="Iwata M."/>
            <person name="Karol K.G."/>
            <person name="Koehler B."/>
            <person name="Kolukisaoglu U."/>
            <person name="Kubo M."/>
            <person name="Kurata T."/>
            <person name="Lalonde S."/>
            <person name="Li K."/>
            <person name="Li Y."/>
            <person name="Litt A."/>
            <person name="Lyons E."/>
            <person name="Manning G."/>
            <person name="Maruyama T."/>
            <person name="Michael T.P."/>
            <person name="Mikami K."/>
            <person name="Miyazaki S."/>
            <person name="Morinaga S."/>
            <person name="Murata T."/>
            <person name="Mueller-Roeber B."/>
            <person name="Nelson D.R."/>
            <person name="Obara M."/>
            <person name="Oguri Y."/>
            <person name="Olmstead R.G."/>
            <person name="Onodera N."/>
            <person name="Petersen B.L."/>
            <person name="Pils B."/>
            <person name="Prigge M."/>
            <person name="Rensing S.A."/>
            <person name="Riano-Pachon D.M."/>
            <person name="Roberts A.W."/>
            <person name="Sato Y."/>
            <person name="Scheller H.V."/>
            <person name="Schulz B."/>
            <person name="Schulz C."/>
            <person name="Shakirov E.V."/>
            <person name="Shibagaki N."/>
            <person name="Shinohara N."/>
            <person name="Shippen D.E."/>
            <person name="Soerensen I."/>
            <person name="Sotooka R."/>
            <person name="Sugimoto N."/>
            <person name="Sugita M."/>
            <person name="Sumikawa N."/>
            <person name="Tanurdzic M."/>
            <person name="Theissen G."/>
            <person name="Ulvskov P."/>
            <person name="Wakazuki S."/>
            <person name="Weng J.K."/>
            <person name="Willats W.W."/>
            <person name="Wipf D."/>
            <person name="Wolf P.G."/>
            <person name="Yang L."/>
            <person name="Zimmer A.D."/>
            <person name="Zhu Q."/>
            <person name="Mitros T."/>
            <person name="Hellsten U."/>
            <person name="Loque D."/>
            <person name="Otillar R."/>
            <person name="Salamov A."/>
            <person name="Schmutz J."/>
            <person name="Shapiro H."/>
            <person name="Lindquist E."/>
            <person name="Lucas S."/>
            <person name="Rokhsar D."/>
            <person name="Grigoriev I.V."/>
        </authorList>
    </citation>
    <scope>NUCLEOTIDE SEQUENCE [LARGE SCALE GENOMIC DNA]</scope>
</reference>
<accession>D8QQV5</accession>
<protein>
    <submittedName>
        <fullName evidence="1">Uncharacterized protein</fullName>
    </submittedName>
</protein>